<sequence>MYYPLFSQYSSVFSAIFNVETYDCTNTLWLEKNVGIKVQPLSTDWIPPFLIQLLLLLYYVTYLHYIIYFSNIKVFFLKIIKTERFRSVLLLIFFRKNNSFIQLNGNEIINCVNNYENYNWYPNTEVRID</sequence>
<dbReference type="EMBL" id="CP009641">
    <property type="protein sequence ID" value="AJI13711.1"/>
    <property type="molecule type" value="Genomic_DNA"/>
</dbReference>
<dbReference type="Proteomes" id="UP000031861">
    <property type="component" value="Chromosome"/>
</dbReference>
<protein>
    <submittedName>
        <fullName evidence="2">Uncharacterized protein</fullName>
    </submittedName>
</protein>
<feature type="transmembrane region" description="Helical" evidence="1">
    <location>
        <begin position="49"/>
        <end position="69"/>
    </location>
</feature>
<evidence type="ECO:0000313" key="3">
    <source>
        <dbReference type="Proteomes" id="UP000031861"/>
    </source>
</evidence>
<organism evidence="2 3">
    <name type="scientific">Bacillus cereus 03BB108</name>
    <dbReference type="NCBI Taxonomy" id="451709"/>
    <lineage>
        <taxon>Bacteria</taxon>
        <taxon>Bacillati</taxon>
        <taxon>Bacillota</taxon>
        <taxon>Bacilli</taxon>
        <taxon>Bacillales</taxon>
        <taxon>Bacillaceae</taxon>
        <taxon>Bacillus</taxon>
        <taxon>Bacillus cereus group</taxon>
    </lineage>
</organism>
<gene>
    <name evidence="2" type="ORF">AK40_3361</name>
</gene>
<accession>A0AAN0T0K0</accession>
<keyword evidence="1" id="KW-1133">Transmembrane helix</keyword>
<keyword evidence="1" id="KW-0812">Transmembrane</keyword>
<keyword evidence="1" id="KW-0472">Membrane</keyword>
<evidence type="ECO:0000256" key="1">
    <source>
        <dbReference type="SAM" id="Phobius"/>
    </source>
</evidence>
<evidence type="ECO:0000313" key="2">
    <source>
        <dbReference type="EMBL" id="AJI13711.1"/>
    </source>
</evidence>
<proteinExistence type="predicted"/>
<name>A0AAN0T0K0_BACCE</name>
<dbReference type="AlphaFoldDB" id="A0AAN0T0K0"/>
<reference evidence="2 3" key="1">
    <citation type="journal article" date="2015" name="Genome Announc.">
        <title>Complete genome sequences for 35 biothreat assay-relevant bacillus species.</title>
        <authorList>
            <person name="Johnson S.L."/>
            <person name="Daligault H.E."/>
            <person name="Davenport K.W."/>
            <person name="Jaissle J."/>
            <person name="Frey K.G."/>
            <person name="Ladner J.T."/>
            <person name="Broomall S.M."/>
            <person name="Bishop-Lilly K.A."/>
            <person name="Bruce D.C."/>
            <person name="Gibbons H.S."/>
            <person name="Coyne S.R."/>
            <person name="Lo C.C."/>
            <person name="Meincke L."/>
            <person name="Munk A.C."/>
            <person name="Koroleva G.I."/>
            <person name="Rosenzweig C.N."/>
            <person name="Palacios G.F."/>
            <person name="Redden C.L."/>
            <person name="Minogue T.D."/>
            <person name="Chain P.S."/>
        </authorList>
    </citation>
    <scope>NUCLEOTIDE SEQUENCE [LARGE SCALE GENOMIC DNA]</scope>
    <source>
        <strain evidence="2 3">03BB108</strain>
    </source>
</reference>